<dbReference type="Pfam" id="PF01113">
    <property type="entry name" value="DapB_N"/>
    <property type="match status" value="1"/>
</dbReference>
<comment type="catalytic activity">
    <reaction evidence="11">
        <text>(S)-2,3,4,5-tetrahydrodipicolinate + NAD(+) + H2O = (2S,4S)-4-hydroxy-2,3,4,5-tetrahydrodipicolinate + NADH + H(+)</text>
        <dbReference type="Rhea" id="RHEA:35323"/>
        <dbReference type="ChEBI" id="CHEBI:15377"/>
        <dbReference type="ChEBI" id="CHEBI:15378"/>
        <dbReference type="ChEBI" id="CHEBI:16845"/>
        <dbReference type="ChEBI" id="CHEBI:57540"/>
        <dbReference type="ChEBI" id="CHEBI:57945"/>
        <dbReference type="ChEBI" id="CHEBI:67139"/>
        <dbReference type="EC" id="1.17.1.8"/>
    </reaction>
</comment>
<comment type="similarity">
    <text evidence="1">Belongs to the DapB family.</text>
</comment>
<dbReference type="Gene3D" id="3.30.360.10">
    <property type="entry name" value="Dihydrodipicolinate Reductase, domain 2"/>
    <property type="match status" value="1"/>
</dbReference>
<keyword evidence="16" id="KW-1185">Reference proteome</keyword>
<dbReference type="Proteomes" id="UP000438914">
    <property type="component" value="Unassembled WGS sequence"/>
</dbReference>
<dbReference type="GO" id="GO:0005829">
    <property type="term" value="C:cytosol"/>
    <property type="evidence" value="ECO:0007669"/>
    <property type="project" value="TreeGrafter"/>
</dbReference>
<feature type="domain" description="Dihydrodipicolinate reductase N-terminal" evidence="13">
    <location>
        <begin position="1"/>
        <end position="104"/>
    </location>
</feature>
<dbReference type="NCBIfam" id="TIGR00036">
    <property type="entry name" value="dapB"/>
    <property type="match status" value="1"/>
</dbReference>
<evidence type="ECO:0000256" key="6">
    <source>
        <dbReference type="ARBA" id="ARBA00023027"/>
    </source>
</evidence>
<dbReference type="PANTHER" id="PTHR20836">
    <property type="entry name" value="DIHYDRODIPICOLINATE REDUCTASE"/>
    <property type="match status" value="1"/>
</dbReference>
<dbReference type="InterPro" id="IPR022663">
    <property type="entry name" value="DapB_C"/>
</dbReference>
<comment type="catalytic activity">
    <reaction evidence="10">
        <text>(S)-2,3,4,5-tetrahydrodipicolinate + NADP(+) + H2O = (2S,4S)-4-hydroxy-2,3,4,5-tetrahydrodipicolinate + NADPH + H(+)</text>
        <dbReference type="Rhea" id="RHEA:35331"/>
        <dbReference type="ChEBI" id="CHEBI:15377"/>
        <dbReference type="ChEBI" id="CHEBI:15378"/>
        <dbReference type="ChEBI" id="CHEBI:16845"/>
        <dbReference type="ChEBI" id="CHEBI:57783"/>
        <dbReference type="ChEBI" id="CHEBI:58349"/>
        <dbReference type="ChEBI" id="CHEBI:67139"/>
        <dbReference type="EC" id="1.17.1.8"/>
    </reaction>
</comment>
<keyword evidence="5 15" id="KW-0560">Oxidoreductase</keyword>
<reference evidence="15 16" key="1">
    <citation type="submission" date="2019-08" db="EMBL/GenBank/DDBJ databases">
        <title>In-depth cultivation of the pig gut microbiome towards novel bacterial diversity and tailored functional studies.</title>
        <authorList>
            <person name="Wylensek D."/>
            <person name="Hitch T.C.A."/>
            <person name="Clavel T."/>
        </authorList>
    </citation>
    <scope>NUCLEOTIDE SEQUENCE [LARGE SCALE GENOMIC DNA]</scope>
    <source>
        <strain evidence="15 16">LKV-178-WT-2A</strain>
    </source>
</reference>
<name>A0A7K0KEP5_9BACT</name>
<dbReference type="SUPFAM" id="SSF55347">
    <property type="entry name" value="Glyceraldehyde-3-phosphate dehydrogenase-like, C-terminal domain"/>
    <property type="match status" value="1"/>
</dbReference>
<dbReference type="InterPro" id="IPR023940">
    <property type="entry name" value="DHDPR_bac"/>
</dbReference>
<dbReference type="AlphaFoldDB" id="A0A7K0KEP5"/>
<evidence type="ECO:0000256" key="8">
    <source>
        <dbReference type="ARBA" id="ARBA00037922"/>
    </source>
</evidence>
<sequence>MKIALIGYGKMGHMIEQIALERGHEIVCKIDVNNQDDFDSPAFASADVAIEFTNPTAAYGNYLRAFAHNVKVVSGSTGWMKDHKADVEALCKDGKQTLFWASNFSIGVAIFSAVNKYLAKIMNQFPQYDVKMTETHHIHKLDAPSGTAITLAEDIIDNLDRKTSWKAGTTVWDDGHVDGTEDHKADELLVDSIRHDEVPGIHSIAYDSEADCITITHDAHSRKGFALGAVLAAEFTKDHKGLLTTSDLFKF</sequence>
<dbReference type="SUPFAM" id="SSF51735">
    <property type="entry name" value="NAD(P)-binding Rossmann-fold domains"/>
    <property type="match status" value="1"/>
</dbReference>
<comment type="pathway">
    <text evidence="8">Amino-acid biosynthesis; L-lysine biosynthesis via DAP pathway; (S)-tetrahydrodipicolinate from L-aspartate: step 4/4.</text>
</comment>
<evidence type="ECO:0000256" key="7">
    <source>
        <dbReference type="ARBA" id="ARBA00023154"/>
    </source>
</evidence>
<evidence type="ECO:0000256" key="5">
    <source>
        <dbReference type="ARBA" id="ARBA00023002"/>
    </source>
</evidence>
<dbReference type="CDD" id="cd02274">
    <property type="entry name" value="DHDPR_N"/>
    <property type="match status" value="1"/>
</dbReference>
<dbReference type="EMBL" id="VUNG01000012">
    <property type="protein sequence ID" value="MST84314.1"/>
    <property type="molecule type" value="Genomic_DNA"/>
</dbReference>
<dbReference type="RefSeq" id="WP_154533901.1">
    <property type="nucleotide sequence ID" value="NZ_VUNG01000012.1"/>
</dbReference>
<evidence type="ECO:0000256" key="10">
    <source>
        <dbReference type="ARBA" id="ARBA00049080"/>
    </source>
</evidence>
<gene>
    <name evidence="15" type="primary">dapB</name>
    <name evidence="15" type="ORF">FYJ73_06475</name>
</gene>
<keyword evidence="3" id="KW-0521">NADP</keyword>
<dbReference type="Gene3D" id="3.40.50.720">
    <property type="entry name" value="NAD(P)-binding Rossmann-like Domain"/>
    <property type="match status" value="1"/>
</dbReference>
<keyword evidence="2" id="KW-0028">Amino-acid biosynthesis</keyword>
<evidence type="ECO:0000256" key="11">
    <source>
        <dbReference type="ARBA" id="ARBA00049396"/>
    </source>
</evidence>
<evidence type="ECO:0000313" key="15">
    <source>
        <dbReference type="EMBL" id="MST84314.1"/>
    </source>
</evidence>
<dbReference type="Pfam" id="PF05173">
    <property type="entry name" value="DapB_C"/>
    <property type="match status" value="1"/>
</dbReference>
<accession>A0A7K0KEP5</accession>
<dbReference type="PIRSF" id="PIRSF000161">
    <property type="entry name" value="DHPR"/>
    <property type="match status" value="1"/>
</dbReference>
<comment type="caution">
    <text evidence="15">The sequence shown here is derived from an EMBL/GenBank/DDBJ whole genome shotgun (WGS) entry which is preliminary data.</text>
</comment>
<dbReference type="GO" id="GO:0008839">
    <property type="term" value="F:4-hydroxy-tetrahydrodipicolinate reductase"/>
    <property type="evidence" value="ECO:0007669"/>
    <property type="project" value="UniProtKB-UniRule"/>
</dbReference>
<evidence type="ECO:0000256" key="3">
    <source>
        <dbReference type="ARBA" id="ARBA00022857"/>
    </source>
</evidence>
<organism evidence="15 16">
    <name type="scientific">Hallella mizrahii</name>
    <dbReference type="NCBI Taxonomy" id="2606637"/>
    <lineage>
        <taxon>Bacteria</taxon>
        <taxon>Pseudomonadati</taxon>
        <taxon>Bacteroidota</taxon>
        <taxon>Bacteroidia</taxon>
        <taxon>Bacteroidales</taxon>
        <taxon>Prevotellaceae</taxon>
        <taxon>Hallella</taxon>
    </lineage>
</organism>
<dbReference type="InterPro" id="IPR000846">
    <property type="entry name" value="DapB_N"/>
</dbReference>
<dbReference type="InterPro" id="IPR036291">
    <property type="entry name" value="NAD(P)-bd_dom_sf"/>
</dbReference>
<dbReference type="PANTHER" id="PTHR20836:SF0">
    <property type="entry name" value="4-HYDROXY-TETRAHYDRODIPICOLINATE REDUCTASE 1, CHLOROPLASTIC-RELATED"/>
    <property type="match status" value="1"/>
</dbReference>
<dbReference type="GO" id="GO:0009089">
    <property type="term" value="P:lysine biosynthetic process via diaminopimelate"/>
    <property type="evidence" value="ECO:0007669"/>
    <property type="project" value="UniProtKB-UniRule"/>
</dbReference>
<keyword evidence="4" id="KW-0220">Diaminopimelate biosynthesis</keyword>
<keyword evidence="7" id="KW-0457">Lysine biosynthesis</keyword>
<dbReference type="EC" id="1.17.1.8" evidence="9 12"/>
<evidence type="ECO:0000256" key="2">
    <source>
        <dbReference type="ARBA" id="ARBA00022605"/>
    </source>
</evidence>
<evidence type="ECO:0000256" key="12">
    <source>
        <dbReference type="NCBIfam" id="TIGR00036"/>
    </source>
</evidence>
<evidence type="ECO:0000256" key="9">
    <source>
        <dbReference type="ARBA" id="ARBA00038983"/>
    </source>
</evidence>
<evidence type="ECO:0000256" key="1">
    <source>
        <dbReference type="ARBA" id="ARBA00006642"/>
    </source>
</evidence>
<evidence type="ECO:0000259" key="14">
    <source>
        <dbReference type="Pfam" id="PF05173"/>
    </source>
</evidence>
<dbReference type="GO" id="GO:0019877">
    <property type="term" value="P:diaminopimelate biosynthetic process"/>
    <property type="evidence" value="ECO:0007669"/>
    <property type="project" value="UniProtKB-KW"/>
</dbReference>
<proteinExistence type="inferred from homology"/>
<evidence type="ECO:0000313" key="16">
    <source>
        <dbReference type="Proteomes" id="UP000438914"/>
    </source>
</evidence>
<protein>
    <recommendedName>
        <fullName evidence="9 12">4-hydroxy-tetrahydrodipicolinate reductase</fullName>
        <ecNumber evidence="9 12">1.17.1.8</ecNumber>
    </recommendedName>
</protein>
<evidence type="ECO:0000259" key="13">
    <source>
        <dbReference type="Pfam" id="PF01113"/>
    </source>
</evidence>
<evidence type="ECO:0000256" key="4">
    <source>
        <dbReference type="ARBA" id="ARBA00022915"/>
    </source>
</evidence>
<keyword evidence="6" id="KW-0520">NAD</keyword>
<feature type="domain" description="Dihydrodipicolinate reductase C-terminal" evidence="14">
    <location>
        <begin position="107"/>
        <end position="248"/>
    </location>
</feature>